<dbReference type="InterPro" id="IPR010285">
    <property type="entry name" value="DNA_helicase_pif1-like_DEAD"/>
</dbReference>
<comment type="similarity">
    <text evidence="1">Belongs to the helicase family.</text>
</comment>
<dbReference type="STRING" id="2316362.A0A4V1Q1D7"/>
<dbReference type="OrthoDB" id="432234at2759"/>
<dbReference type="Gene3D" id="3.40.50.300">
    <property type="entry name" value="P-loop containing nucleotide triphosphate hydrolases"/>
    <property type="match status" value="1"/>
</dbReference>
<dbReference type="GO" id="GO:0006310">
    <property type="term" value="P:DNA recombination"/>
    <property type="evidence" value="ECO:0007669"/>
    <property type="project" value="UniProtKB-KW"/>
</dbReference>
<evidence type="ECO:0000313" key="3">
    <source>
        <dbReference type="EMBL" id="RXW11228.1"/>
    </source>
</evidence>
<protein>
    <recommendedName>
        <fullName evidence="1">ATP-dependent DNA helicase</fullName>
        <ecNumber evidence="1">5.6.2.3</ecNumber>
    </recommendedName>
</protein>
<comment type="cofactor">
    <cofactor evidence="1">
        <name>Mg(2+)</name>
        <dbReference type="ChEBI" id="CHEBI:18420"/>
    </cofactor>
</comment>
<feature type="non-terminal residue" evidence="3">
    <location>
        <position position="1"/>
    </location>
</feature>
<dbReference type="EC" id="5.6.2.3" evidence="1"/>
<dbReference type="InterPro" id="IPR027417">
    <property type="entry name" value="P-loop_NTPase"/>
</dbReference>
<dbReference type="GO" id="GO:0005524">
    <property type="term" value="F:ATP binding"/>
    <property type="evidence" value="ECO:0007669"/>
    <property type="project" value="UniProtKB-KW"/>
</dbReference>
<gene>
    <name evidence="3" type="ORF">EST38_g14627</name>
</gene>
<evidence type="ECO:0000259" key="2">
    <source>
        <dbReference type="Pfam" id="PF05970"/>
    </source>
</evidence>
<sequence length="223" mass="24560">AKMVDVMANIVKFWSLNEQQEKAFRIVANHGTCVAPDQLLMHLGGMGGTGKSRVINALVEFFRARDESYRFVLMAPTGTAAALIGGSTYHSLLGLNKKNSAAAIEELRELLKRTDYALLDECSMVGCFNMTQISARLCEIMGNYEKPFGGVNVIFVGDFAQLPPTGCLALYSRKVTMVQSPKQSLIVILKENMRQKGVSAEDQAFRTALGNLSILPIFVIYRK</sequence>
<organism evidence="3 4">
    <name type="scientific">Candolleomyces aberdarensis</name>
    <dbReference type="NCBI Taxonomy" id="2316362"/>
    <lineage>
        <taxon>Eukaryota</taxon>
        <taxon>Fungi</taxon>
        <taxon>Dikarya</taxon>
        <taxon>Basidiomycota</taxon>
        <taxon>Agaricomycotina</taxon>
        <taxon>Agaricomycetes</taxon>
        <taxon>Agaricomycetidae</taxon>
        <taxon>Agaricales</taxon>
        <taxon>Agaricineae</taxon>
        <taxon>Psathyrellaceae</taxon>
        <taxon>Candolleomyces</taxon>
    </lineage>
</organism>
<keyword evidence="1" id="KW-0547">Nucleotide-binding</keyword>
<comment type="catalytic activity">
    <reaction evidence="1">
        <text>ATP + H2O = ADP + phosphate + H(+)</text>
        <dbReference type="Rhea" id="RHEA:13065"/>
        <dbReference type="ChEBI" id="CHEBI:15377"/>
        <dbReference type="ChEBI" id="CHEBI:15378"/>
        <dbReference type="ChEBI" id="CHEBI:30616"/>
        <dbReference type="ChEBI" id="CHEBI:43474"/>
        <dbReference type="ChEBI" id="CHEBI:456216"/>
        <dbReference type="EC" id="5.6.2.3"/>
    </reaction>
</comment>
<evidence type="ECO:0000313" key="4">
    <source>
        <dbReference type="Proteomes" id="UP000290288"/>
    </source>
</evidence>
<dbReference type="Proteomes" id="UP000290288">
    <property type="component" value="Unassembled WGS sequence"/>
</dbReference>
<evidence type="ECO:0000256" key="1">
    <source>
        <dbReference type="RuleBase" id="RU363044"/>
    </source>
</evidence>
<dbReference type="GO" id="GO:0000723">
    <property type="term" value="P:telomere maintenance"/>
    <property type="evidence" value="ECO:0007669"/>
    <property type="project" value="InterPro"/>
</dbReference>
<dbReference type="Pfam" id="PF05970">
    <property type="entry name" value="PIF1"/>
    <property type="match status" value="1"/>
</dbReference>
<dbReference type="GO" id="GO:0006281">
    <property type="term" value="P:DNA repair"/>
    <property type="evidence" value="ECO:0007669"/>
    <property type="project" value="UniProtKB-KW"/>
</dbReference>
<accession>A0A4V1Q1D7</accession>
<comment type="caution">
    <text evidence="3">The sequence shown here is derived from an EMBL/GenBank/DDBJ whole genome shotgun (WGS) entry which is preliminary data.</text>
</comment>
<keyword evidence="1" id="KW-0233">DNA recombination</keyword>
<proteinExistence type="inferred from homology"/>
<feature type="domain" description="DNA helicase Pif1-like DEAD-box helicase" evidence="2">
    <location>
        <begin position="16"/>
        <end position="203"/>
    </location>
</feature>
<dbReference type="AlphaFoldDB" id="A0A4V1Q1D7"/>
<keyword evidence="1" id="KW-0067">ATP-binding</keyword>
<dbReference type="GO" id="GO:0043139">
    <property type="term" value="F:5'-3' DNA helicase activity"/>
    <property type="evidence" value="ECO:0007669"/>
    <property type="project" value="UniProtKB-EC"/>
</dbReference>
<reference evidence="3 4" key="1">
    <citation type="submission" date="2019-01" db="EMBL/GenBank/DDBJ databases">
        <title>Draft genome sequence of Psathyrella aberdarensis IHI B618.</title>
        <authorList>
            <person name="Buettner E."/>
            <person name="Kellner H."/>
        </authorList>
    </citation>
    <scope>NUCLEOTIDE SEQUENCE [LARGE SCALE GENOMIC DNA]</scope>
    <source>
        <strain evidence="3 4">IHI B618</strain>
    </source>
</reference>
<dbReference type="EMBL" id="SDEE01002158">
    <property type="protein sequence ID" value="RXW11228.1"/>
    <property type="molecule type" value="Genomic_DNA"/>
</dbReference>
<keyword evidence="4" id="KW-1185">Reference proteome</keyword>
<dbReference type="InterPro" id="IPR051055">
    <property type="entry name" value="PIF1_helicase"/>
</dbReference>
<keyword evidence="1" id="KW-0378">Hydrolase</keyword>
<dbReference type="GO" id="GO:0016887">
    <property type="term" value="F:ATP hydrolysis activity"/>
    <property type="evidence" value="ECO:0007669"/>
    <property type="project" value="RHEA"/>
</dbReference>
<keyword evidence="1" id="KW-0347">Helicase</keyword>
<keyword evidence="1" id="KW-0234">DNA repair</keyword>
<dbReference type="SUPFAM" id="SSF52540">
    <property type="entry name" value="P-loop containing nucleoside triphosphate hydrolases"/>
    <property type="match status" value="1"/>
</dbReference>
<dbReference type="PANTHER" id="PTHR47642">
    <property type="entry name" value="ATP-DEPENDENT DNA HELICASE"/>
    <property type="match status" value="1"/>
</dbReference>
<name>A0A4V1Q1D7_9AGAR</name>
<keyword evidence="1" id="KW-0227">DNA damage</keyword>